<accession>A0A346NSG4</accession>
<feature type="transmembrane region" description="Helical" evidence="1">
    <location>
        <begin position="37"/>
        <end position="58"/>
    </location>
</feature>
<dbReference type="EMBL" id="CP031769">
    <property type="protein sequence ID" value="AXR08471.1"/>
    <property type="molecule type" value="Genomic_DNA"/>
</dbReference>
<evidence type="ECO:0000259" key="2">
    <source>
        <dbReference type="Pfam" id="PF07786"/>
    </source>
</evidence>
<feature type="transmembrane region" description="Helical" evidence="1">
    <location>
        <begin position="7"/>
        <end position="25"/>
    </location>
</feature>
<feature type="transmembrane region" description="Helical" evidence="1">
    <location>
        <begin position="70"/>
        <end position="86"/>
    </location>
</feature>
<feature type="domain" description="Heparan-alpha-glucosaminide N-acetyltransferase catalytic" evidence="2">
    <location>
        <begin position="1"/>
        <end position="206"/>
    </location>
</feature>
<dbReference type="AlphaFoldDB" id="A0A346NSG4"/>
<keyword evidence="1" id="KW-0812">Transmembrane</keyword>
<feature type="transmembrane region" description="Helical" evidence="1">
    <location>
        <begin position="198"/>
        <end position="221"/>
    </location>
</feature>
<dbReference type="KEGG" id="salm:D0Y50_09575"/>
<dbReference type="InterPro" id="IPR012429">
    <property type="entry name" value="HGSNAT_cat"/>
</dbReference>
<feature type="transmembrane region" description="Helical" evidence="1">
    <location>
        <begin position="92"/>
        <end position="111"/>
    </location>
</feature>
<keyword evidence="1" id="KW-1133">Transmembrane helix</keyword>
<gene>
    <name evidence="3" type="ORF">D0Y50_09575</name>
</gene>
<feature type="transmembrane region" description="Helical" evidence="1">
    <location>
        <begin position="158"/>
        <end position="177"/>
    </location>
</feature>
<proteinExistence type="predicted"/>
<organism evidence="3 4">
    <name type="scientific">Salinimonas sediminis</name>
    <dbReference type="NCBI Taxonomy" id="2303538"/>
    <lineage>
        <taxon>Bacteria</taxon>
        <taxon>Pseudomonadati</taxon>
        <taxon>Pseudomonadota</taxon>
        <taxon>Gammaproteobacteria</taxon>
        <taxon>Alteromonadales</taxon>
        <taxon>Alteromonadaceae</taxon>
        <taxon>Alteromonas/Salinimonas group</taxon>
        <taxon>Salinimonas</taxon>
    </lineage>
</organism>
<keyword evidence="4" id="KW-1185">Reference proteome</keyword>
<protein>
    <submittedName>
        <fullName evidence="3">DUF1624 domain-containing protein</fullName>
    </submittedName>
</protein>
<feature type="transmembrane region" description="Helical" evidence="1">
    <location>
        <begin position="118"/>
        <end position="138"/>
    </location>
</feature>
<evidence type="ECO:0000313" key="3">
    <source>
        <dbReference type="EMBL" id="AXR08471.1"/>
    </source>
</evidence>
<evidence type="ECO:0000313" key="4">
    <source>
        <dbReference type="Proteomes" id="UP000262073"/>
    </source>
</evidence>
<reference evidence="3 4" key="1">
    <citation type="submission" date="2018-08" db="EMBL/GenBank/DDBJ databases">
        <title>Salinimonas sediminis sp. nov., a piezophilic bacterium isolated from a deep-sea sediment sample from the New Britain Trench.</title>
        <authorList>
            <person name="Cao J."/>
        </authorList>
    </citation>
    <scope>NUCLEOTIDE SEQUENCE [LARGE SCALE GENOMIC DNA]</scope>
    <source>
        <strain evidence="3 4">N102</strain>
    </source>
</reference>
<dbReference type="Pfam" id="PF07786">
    <property type="entry name" value="HGSNAT_cat"/>
    <property type="match status" value="1"/>
</dbReference>
<evidence type="ECO:0000256" key="1">
    <source>
        <dbReference type="SAM" id="Phobius"/>
    </source>
</evidence>
<sequence>MRAAAIVMMVAFHIIFDLTFFGYINTEIPTGSGWREWRALIVSLFLLSVGASLVFSFSDKLAIKKYLNRLLLLSIASLVVTMSSLIMTPESWIYFGVLHFITVATLILTWVRRCPNLCVISGIIVLVAFFGEFVPLNWSFSLFKEHLPSYTQDLVSPFPWLALPLFGIWLAHQSWFRQDPLRRIKLPDVMAWSSRHSLLIYLLHQPILFASLYLLGLIIHLSE</sequence>
<keyword evidence="1" id="KW-0472">Membrane</keyword>
<dbReference type="Proteomes" id="UP000262073">
    <property type="component" value="Chromosome"/>
</dbReference>
<dbReference type="OrthoDB" id="9807591at2"/>
<name>A0A346NSG4_9ALTE</name>